<evidence type="ECO:0000313" key="12">
    <source>
        <dbReference type="Proteomes" id="UP000315252"/>
    </source>
</evidence>
<dbReference type="SUPFAM" id="SSF52540">
    <property type="entry name" value="P-loop containing nucleoside triphosphate hydrolases"/>
    <property type="match status" value="1"/>
</dbReference>
<evidence type="ECO:0000256" key="6">
    <source>
        <dbReference type="ARBA" id="ARBA00023159"/>
    </source>
</evidence>
<accession>A0A545TGA4</accession>
<feature type="modified residue" description="4-aspartylphosphate" evidence="8">
    <location>
        <position position="54"/>
    </location>
</feature>
<keyword evidence="4" id="KW-0805">Transcription regulation</keyword>
<dbReference type="PROSITE" id="PS50045">
    <property type="entry name" value="SIGMA54_INTERACT_4"/>
    <property type="match status" value="1"/>
</dbReference>
<dbReference type="InterPro" id="IPR003593">
    <property type="entry name" value="AAA+_ATPase"/>
</dbReference>
<gene>
    <name evidence="11" type="primary">prsR</name>
    <name evidence="11" type="ORF">FKG95_21615</name>
</gene>
<keyword evidence="1" id="KW-0547">Nucleotide-binding</keyword>
<dbReference type="Pfam" id="PF00158">
    <property type="entry name" value="Sigma54_activat"/>
    <property type="match status" value="1"/>
</dbReference>
<evidence type="ECO:0000256" key="3">
    <source>
        <dbReference type="ARBA" id="ARBA00023012"/>
    </source>
</evidence>
<evidence type="ECO:0000256" key="2">
    <source>
        <dbReference type="ARBA" id="ARBA00022840"/>
    </source>
</evidence>
<dbReference type="AlphaFoldDB" id="A0A545TGA4"/>
<dbReference type="SMART" id="SM00448">
    <property type="entry name" value="REC"/>
    <property type="match status" value="1"/>
</dbReference>
<keyword evidence="7" id="KW-0804">Transcription</keyword>
<dbReference type="PANTHER" id="PTHR32071:SF113">
    <property type="entry name" value="ALGINATE BIOSYNTHESIS TRANSCRIPTIONAL REGULATORY PROTEIN ALGB"/>
    <property type="match status" value="1"/>
</dbReference>
<dbReference type="InterPro" id="IPR001789">
    <property type="entry name" value="Sig_transdc_resp-reg_receiver"/>
</dbReference>
<dbReference type="InterPro" id="IPR002078">
    <property type="entry name" value="Sigma_54_int"/>
</dbReference>
<dbReference type="PROSITE" id="PS00675">
    <property type="entry name" value="SIGMA54_INTERACT_1"/>
    <property type="match status" value="1"/>
</dbReference>
<evidence type="ECO:0000256" key="1">
    <source>
        <dbReference type="ARBA" id="ARBA00022741"/>
    </source>
</evidence>
<feature type="domain" description="Sigma-54 factor interaction" evidence="9">
    <location>
        <begin position="148"/>
        <end position="377"/>
    </location>
</feature>
<dbReference type="Pfam" id="PF02954">
    <property type="entry name" value="HTH_8"/>
    <property type="match status" value="1"/>
</dbReference>
<dbReference type="Pfam" id="PF00072">
    <property type="entry name" value="Response_reg"/>
    <property type="match status" value="1"/>
</dbReference>
<reference evidence="11 12" key="1">
    <citation type="submission" date="2019-06" db="EMBL/GenBank/DDBJ databases">
        <title>Whole genome sequence for Rhodospirillaceae sp. R148.</title>
        <authorList>
            <person name="Wang G."/>
        </authorList>
    </citation>
    <scope>NUCLEOTIDE SEQUENCE [LARGE SCALE GENOMIC DNA]</scope>
    <source>
        <strain evidence="11 12">R148</strain>
    </source>
</reference>
<protein>
    <submittedName>
        <fullName evidence="11">PEP-CTERM-box response regulator transcription factor</fullName>
    </submittedName>
</protein>
<dbReference type="GO" id="GO:0000160">
    <property type="term" value="P:phosphorelay signal transduction system"/>
    <property type="evidence" value="ECO:0007669"/>
    <property type="project" value="UniProtKB-KW"/>
</dbReference>
<dbReference type="PANTHER" id="PTHR32071">
    <property type="entry name" value="TRANSCRIPTIONAL REGULATORY PROTEIN"/>
    <property type="match status" value="1"/>
</dbReference>
<dbReference type="InterPro" id="IPR025943">
    <property type="entry name" value="Sigma_54_int_dom_ATP-bd_2"/>
</dbReference>
<dbReference type="InterPro" id="IPR009057">
    <property type="entry name" value="Homeodomain-like_sf"/>
</dbReference>
<dbReference type="InterPro" id="IPR011006">
    <property type="entry name" value="CheY-like_superfamily"/>
</dbReference>
<proteinExistence type="predicted"/>
<dbReference type="CDD" id="cd00009">
    <property type="entry name" value="AAA"/>
    <property type="match status" value="1"/>
</dbReference>
<sequence>MSEPTHKLLVVEDDDGLRRQLRWAFDNCEVVLAGDRASAAAAVAEHRPPVALVDLGLPPDPDGPTEGLATLQEILSIAPETKVVMMSGQTEREYAVQAVALGAYDFYQKPIEIDVVNLTIQRAYNLHALESENRRLARSKTGAVLPGVTTTNAEMLRICGEVKRFASANVAVVLIGESGTGKELLARATHELSEKAKGPYVAINCAAIPEHLLESELFGHEKGAFTGAVKTTVGKVELANGGTLFLDEIGDLPMSLQAKLLRFLQERVIERIGGHRQIPVDIRLVSATNKDLLKLTETNEFREDLYYRLSEAVIKIPPLRERPDDAVVIAHQLLNSFAEEQGRSITAFTADALASISSYEWPGNVRELQNRVKRAVAAAAGSKITVTDLDLPSYEQPAPSGTLREYREQAERTALTRAMVEAQGNISKVAKLLDVSRPTVYDLMRQHNMKV</sequence>
<dbReference type="InterPro" id="IPR027417">
    <property type="entry name" value="P-loop_NTPase"/>
</dbReference>
<keyword evidence="5" id="KW-0238">DNA-binding</keyword>
<evidence type="ECO:0000256" key="8">
    <source>
        <dbReference type="PROSITE-ProRule" id="PRU00169"/>
    </source>
</evidence>
<keyword evidence="3" id="KW-0902">Two-component regulatory system</keyword>
<dbReference type="Gene3D" id="1.10.10.60">
    <property type="entry name" value="Homeodomain-like"/>
    <property type="match status" value="1"/>
</dbReference>
<dbReference type="Gene3D" id="3.40.50.300">
    <property type="entry name" value="P-loop containing nucleotide triphosphate hydrolases"/>
    <property type="match status" value="1"/>
</dbReference>
<dbReference type="PROSITE" id="PS50110">
    <property type="entry name" value="RESPONSE_REGULATORY"/>
    <property type="match status" value="1"/>
</dbReference>
<feature type="domain" description="Response regulatory" evidence="10">
    <location>
        <begin position="7"/>
        <end position="124"/>
    </location>
</feature>
<evidence type="ECO:0000259" key="9">
    <source>
        <dbReference type="PROSITE" id="PS50045"/>
    </source>
</evidence>
<dbReference type="InterPro" id="IPR014264">
    <property type="entry name" value="PEP-CTERM_resp_reg"/>
</dbReference>
<dbReference type="InterPro" id="IPR025662">
    <property type="entry name" value="Sigma_54_int_dom_ATP-bd_1"/>
</dbReference>
<dbReference type="InterPro" id="IPR002197">
    <property type="entry name" value="HTH_Fis"/>
</dbReference>
<organism evidence="11 12">
    <name type="scientific">Denitrobaculum tricleocarpae</name>
    <dbReference type="NCBI Taxonomy" id="2591009"/>
    <lineage>
        <taxon>Bacteria</taxon>
        <taxon>Pseudomonadati</taxon>
        <taxon>Pseudomonadota</taxon>
        <taxon>Alphaproteobacteria</taxon>
        <taxon>Rhodospirillales</taxon>
        <taxon>Rhodospirillaceae</taxon>
        <taxon>Denitrobaculum</taxon>
    </lineage>
</organism>
<dbReference type="NCBIfam" id="TIGR02915">
    <property type="entry name" value="PEP_resp_reg"/>
    <property type="match status" value="1"/>
</dbReference>
<dbReference type="Proteomes" id="UP000315252">
    <property type="component" value="Unassembled WGS sequence"/>
</dbReference>
<dbReference type="InterPro" id="IPR058031">
    <property type="entry name" value="AAA_lid_NorR"/>
</dbReference>
<dbReference type="RefSeq" id="WP_142898498.1">
    <property type="nucleotide sequence ID" value="NZ_ML660059.1"/>
</dbReference>
<evidence type="ECO:0000256" key="7">
    <source>
        <dbReference type="ARBA" id="ARBA00023163"/>
    </source>
</evidence>
<keyword evidence="12" id="KW-1185">Reference proteome</keyword>
<comment type="caution">
    <text evidence="11">The sequence shown here is derived from an EMBL/GenBank/DDBJ whole genome shotgun (WGS) entry which is preliminary data.</text>
</comment>
<evidence type="ECO:0000313" key="11">
    <source>
        <dbReference type="EMBL" id="TQV76235.1"/>
    </source>
</evidence>
<dbReference type="FunFam" id="3.40.50.300:FF:000006">
    <property type="entry name" value="DNA-binding transcriptional regulator NtrC"/>
    <property type="match status" value="1"/>
</dbReference>
<dbReference type="GO" id="GO:0005524">
    <property type="term" value="F:ATP binding"/>
    <property type="evidence" value="ECO:0007669"/>
    <property type="project" value="UniProtKB-KW"/>
</dbReference>
<dbReference type="InterPro" id="IPR025944">
    <property type="entry name" value="Sigma_54_int_dom_CS"/>
</dbReference>
<dbReference type="SMART" id="SM00382">
    <property type="entry name" value="AAA"/>
    <property type="match status" value="1"/>
</dbReference>
<dbReference type="EMBL" id="VHSH01000008">
    <property type="protein sequence ID" value="TQV76235.1"/>
    <property type="molecule type" value="Genomic_DNA"/>
</dbReference>
<dbReference type="SUPFAM" id="SSF46689">
    <property type="entry name" value="Homeodomain-like"/>
    <property type="match status" value="1"/>
</dbReference>
<evidence type="ECO:0000256" key="4">
    <source>
        <dbReference type="ARBA" id="ARBA00023015"/>
    </source>
</evidence>
<dbReference type="Gene3D" id="3.40.50.2300">
    <property type="match status" value="1"/>
</dbReference>
<dbReference type="GO" id="GO:0006355">
    <property type="term" value="P:regulation of DNA-templated transcription"/>
    <property type="evidence" value="ECO:0007669"/>
    <property type="project" value="InterPro"/>
</dbReference>
<dbReference type="SUPFAM" id="SSF52172">
    <property type="entry name" value="CheY-like"/>
    <property type="match status" value="1"/>
</dbReference>
<dbReference type="GO" id="GO:0043565">
    <property type="term" value="F:sequence-specific DNA binding"/>
    <property type="evidence" value="ECO:0007669"/>
    <property type="project" value="InterPro"/>
</dbReference>
<dbReference type="Pfam" id="PF25601">
    <property type="entry name" value="AAA_lid_14"/>
    <property type="match status" value="1"/>
</dbReference>
<dbReference type="Gene3D" id="1.10.8.60">
    <property type="match status" value="1"/>
</dbReference>
<evidence type="ECO:0000259" key="10">
    <source>
        <dbReference type="PROSITE" id="PS50110"/>
    </source>
</evidence>
<dbReference type="OrthoDB" id="9770562at2"/>
<keyword evidence="8" id="KW-0597">Phosphoprotein</keyword>
<evidence type="ECO:0000256" key="5">
    <source>
        <dbReference type="ARBA" id="ARBA00023125"/>
    </source>
</evidence>
<name>A0A545TGA4_9PROT</name>
<dbReference type="PROSITE" id="PS00688">
    <property type="entry name" value="SIGMA54_INTERACT_3"/>
    <property type="match status" value="1"/>
</dbReference>
<keyword evidence="2" id="KW-0067">ATP-binding</keyword>
<keyword evidence="6" id="KW-0010">Activator</keyword>
<dbReference type="PROSITE" id="PS00676">
    <property type="entry name" value="SIGMA54_INTERACT_2"/>
    <property type="match status" value="1"/>
</dbReference>